<sequence>MGSRNRAQHYITAAESALAAQNFEECCKQAALAQESDPTNQAPAQLIAIADVMSAFSSTISSAADGSGKKSDYYFVLGVPRFTEDLDAIQSSFDRLSALLNPNTNSFPLSHQALSLVRKAWKTLSNPNQKSKFDEELRTKLKSLDGSETQAFWTACTHCYCLYEYPAEYENCCLRCQNLSCQCVFTAAVCPPPPQEVIEKGSYDCLEGMSVVKTKHKMAANCSKKLMGKGTRVLQANGSAPL</sequence>
<dbReference type="PROSITE" id="PS50076">
    <property type="entry name" value="DNAJ_2"/>
    <property type="match status" value="1"/>
</dbReference>
<evidence type="ECO:0000259" key="1">
    <source>
        <dbReference type="PROSITE" id="PS50076"/>
    </source>
</evidence>
<dbReference type="Proteomes" id="UP000595140">
    <property type="component" value="Unassembled WGS sequence"/>
</dbReference>
<reference evidence="2 3" key="1">
    <citation type="submission" date="2018-04" db="EMBL/GenBank/DDBJ databases">
        <authorList>
            <person name="Vogel A."/>
        </authorList>
    </citation>
    <scope>NUCLEOTIDE SEQUENCE [LARGE SCALE GENOMIC DNA]</scope>
</reference>
<dbReference type="Gene3D" id="1.10.287.110">
    <property type="entry name" value="DnaJ domain"/>
    <property type="match status" value="1"/>
</dbReference>
<dbReference type="EMBL" id="OOIL02000889">
    <property type="protein sequence ID" value="VFQ70106.1"/>
    <property type="molecule type" value="Genomic_DNA"/>
</dbReference>
<gene>
    <name evidence="2" type="ORF">CCAM_LOCUS11882</name>
</gene>
<organism evidence="2 3">
    <name type="scientific">Cuscuta campestris</name>
    <dbReference type="NCBI Taxonomy" id="132261"/>
    <lineage>
        <taxon>Eukaryota</taxon>
        <taxon>Viridiplantae</taxon>
        <taxon>Streptophyta</taxon>
        <taxon>Embryophyta</taxon>
        <taxon>Tracheophyta</taxon>
        <taxon>Spermatophyta</taxon>
        <taxon>Magnoliopsida</taxon>
        <taxon>eudicotyledons</taxon>
        <taxon>Gunneridae</taxon>
        <taxon>Pentapetalae</taxon>
        <taxon>asterids</taxon>
        <taxon>lamiids</taxon>
        <taxon>Solanales</taxon>
        <taxon>Convolvulaceae</taxon>
        <taxon>Cuscuteae</taxon>
        <taxon>Cuscuta</taxon>
        <taxon>Cuscuta subgen. Grammica</taxon>
        <taxon>Cuscuta sect. Cleistogrammica</taxon>
    </lineage>
</organism>
<name>A0A484L1B5_9ASTE</name>
<dbReference type="OrthoDB" id="897132at2759"/>
<dbReference type="AlphaFoldDB" id="A0A484L1B5"/>
<proteinExistence type="predicted"/>
<dbReference type="PANTHER" id="PTHR45496">
    <property type="entry name" value="CHAPERONE DNAJ-DOMAIN SUPERFAMILY PROTEIN"/>
    <property type="match status" value="1"/>
</dbReference>
<protein>
    <recommendedName>
        <fullName evidence="1">J domain-containing protein</fullName>
    </recommendedName>
</protein>
<dbReference type="SUPFAM" id="SSF46565">
    <property type="entry name" value="Chaperone J-domain"/>
    <property type="match status" value="1"/>
</dbReference>
<evidence type="ECO:0000313" key="3">
    <source>
        <dbReference type="Proteomes" id="UP000595140"/>
    </source>
</evidence>
<dbReference type="SMART" id="SM00271">
    <property type="entry name" value="DnaJ"/>
    <property type="match status" value="1"/>
</dbReference>
<dbReference type="InterPro" id="IPR001623">
    <property type="entry name" value="DnaJ_domain"/>
</dbReference>
<evidence type="ECO:0000313" key="2">
    <source>
        <dbReference type="EMBL" id="VFQ70106.1"/>
    </source>
</evidence>
<dbReference type="PANTHER" id="PTHR45496:SF12">
    <property type="entry name" value="J DOMAIN-CONTAINING PROTEIN"/>
    <property type="match status" value="1"/>
</dbReference>
<dbReference type="InterPro" id="IPR036869">
    <property type="entry name" value="J_dom_sf"/>
</dbReference>
<dbReference type="CDD" id="cd06257">
    <property type="entry name" value="DnaJ"/>
    <property type="match status" value="1"/>
</dbReference>
<accession>A0A484L1B5</accession>
<keyword evidence="3" id="KW-1185">Reference proteome</keyword>
<dbReference type="Pfam" id="PF00226">
    <property type="entry name" value="DnaJ"/>
    <property type="match status" value="1"/>
</dbReference>
<dbReference type="InterPro" id="IPR053052">
    <property type="entry name" value="Imprinting_Balance_Reg"/>
</dbReference>
<feature type="domain" description="J" evidence="1">
    <location>
        <begin position="72"/>
        <end position="137"/>
    </location>
</feature>